<dbReference type="Gramene" id="AUR62001054-RA">
    <property type="protein sequence ID" value="AUR62001054-RA:cds"/>
    <property type="gene ID" value="AUR62001054"/>
</dbReference>
<name>A0A803KPU8_CHEQI</name>
<accession>A0A803KPU8</accession>
<protein>
    <submittedName>
        <fullName evidence="2">Uncharacterized protein</fullName>
    </submittedName>
</protein>
<dbReference type="AlphaFoldDB" id="A0A803KPU8"/>
<evidence type="ECO:0000313" key="2">
    <source>
        <dbReference type="EnsemblPlants" id="AUR62001054-RA:cds"/>
    </source>
</evidence>
<evidence type="ECO:0000313" key="3">
    <source>
        <dbReference type="Proteomes" id="UP000596660"/>
    </source>
</evidence>
<sequence length="86" mass="10428">MAVQQSLPQEDELRHEDDEDDNKSSTDSAYFPHNREDQEPHSYWVDYTEDEIKHFEKYYEEIRRLSKLPYCIREVNQPISSKPCTF</sequence>
<reference evidence="2" key="1">
    <citation type="journal article" date="2017" name="Nature">
        <title>The genome of Chenopodium quinoa.</title>
        <authorList>
            <person name="Jarvis D.E."/>
            <person name="Ho Y.S."/>
            <person name="Lightfoot D.J."/>
            <person name="Schmoeckel S.M."/>
            <person name="Li B."/>
            <person name="Borm T.J.A."/>
            <person name="Ohyanagi H."/>
            <person name="Mineta K."/>
            <person name="Michell C.T."/>
            <person name="Saber N."/>
            <person name="Kharbatia N.M."/>
            <person name="Rupper R.R."/>
            <person name="Sharp A.R."/>
            <person name="Dally N."/>
            <person name="Boughton B.A."/>
            <person name="Woo Y.H."/>
            <person name="Gao G."/>
            <person name="Schijlen E.G.W.M."/>
            <person name="Guo X."/>
            <person name="Momin A.A."/>
            <person name="Negrao S."/>
            <person name="Al-Babili S."/>
            <person name="Gehring C."/>
            <person name="Roessner U."/>
            <person name="Jung C."/>
            <person name="Murphy K."/>
            <person name="Arold S.T."/>
            <person name="Gojobori T."/>
            <person name="van der Linden C.G."/>
            <person name="van Loo E.N."/>
            <person name="Jellen E.N."/>
            <person name="Maughan P.J."/>
            <person name="Tester M."/>
        </authorList>
    </citation>
    <scope>NUCLEOTIDE SEQUENCE [LARGE SCALE GENOMIC DNA]</scope>
    <source>
        <strain evidence="2">cv. PI 614886</strain>
    </source>
</reference>
<dbReference type="EnsemblPlants" id="AUR62001054-RA">
    <property type="protein sequence ID" value="AUR62001054-RA:cds"/>
    <property type="gene ID" value="AUR62001054"/>
</dbReference>
<feature type="region of interest" description="Disordered" evidence="1">
    <location>
        <begin position="1"/>
        <end position="40"/>
    </location>
</feature>
<keyword evidence="3" id="KW-1185">Reference proteome</keyword>
<dbReference type="Proteomes" id="UP000596660">
    <property type="component" value="Unplaced"/>
</dbReference>
<reference evidence="2" key="2">
    <citation type="submission" date="2021-03" db="UniProtKB">
        <authorList>
            <consortium name="EnsemblPlants"/>
        </authorList>
    </citation>
    <scope>IDENTIFICATION</scope>
</reference>
<organism evidence="2 3">
    <name type="scientific">Chenopodium quinoa</name>
    <name type="common">Quinoa</name>
    <dbReference type="NCBI Taxonomy" id="63459"/>
    <lineage>
        <taxon>Eukaryota</taxon>
        <taxon>Viridiplantae</taxon>
        <taxon>Streptophyta</taxon>
        <taxon>Embryophyta</taxon>
        <taxon>Tracheophyta</taxon>
        <taxon>Spermatophyta</taxon>
        <taxon>Magnoliopsida</taxon>
        <taxon>eudicotyledons</taxon>
        <taxon>Gunneridae</taxon>
        <taxon>Pentapetalae</taxon>
        <taxon>Caryophyllales</taxon>
        <taxon>Chenopodiaceae</taxon>
        <taxon>Chenopodioideae</taxon>
        <taxon>Atripliceae</taxon>
        <taxon>Chenopodium</taxon>
    </lineage>
</organism>
<evidence type="ECO:0000256" key="1">
    <source>
        <dbReference type="SAM" id="MobiDB-lite"/>
    </source>
</evidence>
<proteinExistence type="predicted"/>